<accession>A0A386KRF9</accession>
<dbReference type="EMBL" id="MH744415">
    <property type="protein sequence ID" value="AYD87820.1"/>
    <property type="molecule type" value="Genomic_DNA"/>
</dbReference>
<gene>
    <name evidence="1" type="primary">72</name>
    <name evidence="1" type="ORF">SEA_ARCUSANGELUS_72</name>
</gene>
<protein>
    <submittedName>
        <fullName evidence="1">Uncharacterized protein</fullName>
    </submittedName>
</protein>
<dbReference type="GeneID" id="60326043"/>
<proteinExistence type="predicted"/>
<sequence>MSDAQKLIADVLRRHRRTLNLETGRSHCQGARLGECYFGDGSLDDFEAHVAAEIDKALGGLAHHADPDTVRLLHAAGTWIAGAVADDPSGEPWLMTRTLLNEIISRVDELGGWPHD</sequence>
<evidence type="ECO:0000313" key="1">
    <source>
        <dbReference type="EMBL" id="AYD87820.1"/>
    </source>
</evidence>
<dbReference type="RefSeq" id="YP_009954550.1">
    <property type="nucleotide sequence ID" value="NC_051633.1"/>
</dbReference>
<reference evidence="1 2" key="1">
    <citation type="submission" date="2018-08" db="EMBL/GenBank/DDBJ databases">
        <authorList>
            <person name="Aguilera M."/>
            <person name="Argaez Licea L."/>
            <person name="Bal P."/>
            <person name="Belles-Elsea T."/>
            <person name="Bennett C."/>
            <person name="Blanton K."/>
            <person name="Britt K."/>
            <person name="Busk T."/>
            <person name="Cash C."/>
            <person name="Dang T."/>
            <person name="Dillard A."/>
            <person name="Eickhoff A."/>
            <person name="Gallardo J."/>
            <person name="Gragg C."/>
            <person name="Gunkel S."/>
            <person name="Gutierrez D."/>
            <person name="Hunt A."/>
            <person name="Kohanek J."/>
            <person name="Lachance B."/>
            <person name="Laqui K."/>
            <person name="Lindsey L."/>
            <person name="Nukala N."/>
            <person name="O'Malley M."/>
            <person name="Pena Z."/>
            <person name="Porras F."/>
            <person name="Quiroz D."/>
            <person name="Riggs C."/>
            <person name="Rollins J."/>
            <person name="Vang M."/>
            <person name="Woliver C."/>
            <person name="Yeh Y."/>
            <person name="Valle-Rivera A."/>
            <person name="Gurney S.M.R."/>
            <person name="Garlena R.A."/>
            <person name="Russell D.A."/>
            <person name="Pope W.H."/>
            <person name="Jacobs-Sera D."/>
            <person name="Hatfull G.F."/>
        </authorList>
    </citation>
    <scope>NUCLEOTIDE SEQUENCE [LARGE SCALE GENOMIC DNA]</scope>
</reference>
<evidence type="ECO:0000313" key="2">
    <source>
        <dbReference type="Proteomes" id="UP000275242"/>
    </source>
</evidence>
<dbReference type="Proteomes" id="UP000275242">
    <property type="component" value="Segment"/>
</dbReference>
<organism evidence="1 2">
    <name type="scientific">Mycobacterium phage ArcusAngelus</name>
    <dbReference type="NCBI Taxonomy" id="2315613"/>
    <lineage>
        <taxon>Viruses</taxon>
        <taxon>Duplodnaviria</taxon>
        <taxon>Heunggongvirae</taxon>
        <taxon>Uroviricota</taxon>
        <taxon>Caudoviricetes</taxon>
        <taxon>Gracegardnervirinae</taxon>
        <taxon>Cheoctovirus</taxon>
        <taxon>Cheoctovirus arcusangelus</taxon>
    </lineage>
</organism>
<dbReference type="KEGG" id="vg:60326043"/>
<name>A0A386KRF9_9CAUD</name>
<keyword evidence="2" id="KW-1185">Reference proteome</keyword>